<keyword evidence="3" id="KW-0540">Nuclease</keyword>
<dbReference type="EMBL" id="MNUE01000036">
    <property type="protein sequence ID" value="OJD32794.1"/>
    <property type="molecule type" value="Genomic_DNA"/>
</dbReference>
<accession>A0A1J9QXS5</accession>
<proteinExistence type="predicted"/>
<dbReference type="STRING" id="236234.A0A1J9QXS5"/>
<dbReference type="OrthoDB" id="1920326at2759"/>
<gene>
    <name evidence="3" type="ORF">BKCO1_3600049</name>
</gene>
<feature type="compositionally biased region" description="Basic and acidic residues" evidence="2">
    <location>
        <begin position="1541"/>
        <end position="1557"/>
    </location>
</feature>
<keyword evidence="3" id="KW-0067">ATP-binding</keyword>
<feature type="compositionally biased region" description="Basic and acidic residues" evidence="2">
    <location>
        <begin position="1638"/>
        <end position="1649"/>
    </location>
</feature>
<feature type="compositionally biased region" description="Basic and acidic residues" evidence="2">
    <location>
        <begin position="1606"/>
        <end position="1622"/>
    </location>
</feature>
<keyword evidence="3" id="KW-0269">Exonuclease</keyword>
<organism evidence="3 4">
    <name type="scientific">Diplodia corticola</name>
    <dbReference type="NCBI Taxonomy" id="236234"/>
    <lineage>
        <taxon>Eukaryota</taxon>
        <taxon>Fungi</taxon>
        <taxon>Dikarya</taxon>
        <taxon>Ascomycota</taxon>
        <taxon>Pezizomycotina</taxon>
        <taxon>Dothideomycetes</taxon>
        <taxon>Dothideomycetes incertae sedis</taxon>
        <taxon>Botryosphaeriales</taxon>
        <taxon>Botryosphaeriaceae</taxon>
        <taxon>Diplodia</taxon>
    </lineage>
</organism>
<name>A0A1J9QXS5_9PEZI</name>
<dbReference type="GO" id="GO:0004386">
    <property type="term" value="F:helicase activity"/>
    <property type="evidence" value="ECO:0007669"/>
    <property type="project" value="UniProtKB-KW"/>
</dbReference>
<dbReference type="SUPFAM" id="SSF53098">
    <property type="entry name" value="Ribonuclease H-like"/>
    <property type="match status" value="1"/>
</dbReference>
<comment type="caution">
    <text evidence="3">The sequence shown here is derived from an EMBL/GenBank/DDBJ whole genome shotgun (WGS) entry which is preliminary data.</text>
</comment>
<feature type="region of interest" description="Disordered" evidence="2">
    <location>
        <begin position="1518"/>
        <end position="1650"/>
    </location>
</feature>
<keyword evidence="1" id="KW-0175">Coiled coil</keyword>
<dbReference type="GO" id="GO:0004527">
    <property type="term" value="F:exonuclease activity"/>
    <property type="evidence" value="ECO:0007669"/>
    <property type="project" value="UniProtKB-KW"/>
</dbReference>
<protein>
    <submittedName>
        <fullName evidence="3">3-5 exonuclease helicase</fullName>
    </submittedName>
</protein>
<dbReference type="Gene3D" id="3.30.420.10">
    <property type="entry name" value="Ribonuclease H-like superfamily/Ribonuclease H"/>
    <property type="match status" value="1"/>
</dbReference>
<keyword evidence="4" id="KW-1185">Reference proteome</keyword>
<keyword evidence="3" id="KW-0378">Hydrolase</keyword>
<feature type="compositionally biased region" description="Polar residues" evidence="2">
    <location>
        <begin position="1521"/>
        <end position="1537"/>
    </location>
</feature>
<evidence type="ECO:0000256" key="2">
    <source>
        <dbReference type="SAM" id="MobiDB-lite"/>
    </source>
</evidence>
<keyword evidence="3" id="KW-0547">Nucleotide-binding</keyword>
<feature type="coiled-coil region" evidence="1">
    <location>
        <begin position="73"/>
        <end position="100"/>
    </location>
</feature>
<keyword evidence="3" id="KW-0347">Helicase</keyword>
<sequence length="1668" mass="191799">MTLSRAIGRAPCSAASTVARSSSRLSLSHARHFRSTPSSLFNDFGDVEKLMRNVHRQKTEATRPEPPEPPERSEALVAAVEQTRSRLEKAHRERRWLRARKDLAEKIEVAGAASQVLREAYTHLKQEHRINAQSSSNIRPFTERYDSLVKAIRVLRSEIHAFEQDRVEQERRIDAQSSSNIRPFTERYDSLVKAIRVLRSEIHAFEQDRVEQERRIDAQSSSNIRPFTERYDSLVKNIRVLCSEIHAVEEDRVAKLQAVLGHITTLKADLRSMFAAWSKACEKMVDRLDVARRQLEYDLEKIKLDSQTARDALLERAQIRETAESLKAFTRSVKQTFSESWLAMDLVTAVLKARYKRSMLLLNNVREDSSDLRTGLDTTRDPKLRQLLFSTDDMYRQIIPDIDHLCCKPREASLMSWRQRSRRFLDVKDGTEEAIHDWEQWRYDKVYKQINPTAQRLIDGFGEFASATAALNHDFKDLYQERKFGPVASLYRTCRILTITMNALNQYLYQDMVSLRVRHEIKSSLEDGDLITLRKFRILDVVIRTSREITKFSHPSREIASYYDEIRRRTITAGGNEPWHLRQAIVDKARSYHQTWSTVRDTELKDVTQTVDNVCKALKETSDTSDLDHLVNYAKERLVEAYEERSFFDEGKAMNSYFSPSIMWIFMRSWPEKFLEAGMALFERQVNKTEEELENAASDDIQDLWSDLRSAREGWEMAKKLAEERRQEQCSLLKLAGVDQEPRYYLDTTLATQEATEERSKHAYFSHKLYRANPAKDDEEHVLLRLPPKLLYHTSNVTHAEVLKGFRGKSVGFDLRWNPGARSEDGPKANTSLLMIATDSTIHLIHLALQSDLPPLLLHEVRVLLESRDVVKATVDAEEKCARLREFLDVNPQGFVDLEDLHYRVQKIKTGRDVRRSPLALQRLTSEYLGYGLHPKAIDRTFDPTLRLRQAEKEAMGSSVYACFALWNTMNREHRTIWERQQVSSEAPAPQLALSEEDEDYFGKSKSERPGPAVLAAAKAWVDGFLAKSGKEDVNSSDGDSRRRRLLSYCLWHYGGYDVSAMAQAVSPTMVNMLLEAIHRETVPYDETRASELLQWLPDGVASAQYPEISRAVRFSNRKPAQAPRRSRLLRDRSAFREAWRWAAEFRESSSDDGIGDSTGLGDDEGSLLQQLCMYRMYHHHLMEVSEVITSIPGGILPPQMAKLVLSIISRERLPYRENDVKKLLVEVHRNDFGDFRRTILLKQERDAVVKISKKERSKQAREVVEKRAIKQLQQRRKRTREAHKWARSGLDKYSGRLKQRYYGVRFYHRLWHHYGVSMHDLHTKYTDPKWPGSVALYLANAIKIFGMPPGDEEQMAELRGMLEEDEHLSKTMDILPSSASAIEDKSAESVNGDVKKHRPAAEKWAVLQMWRVDPGVDVWLREMFLKEHGRQHTRLTYYRLWHRHRCSVAALQEEYFPGAVAPMMKRKTMVDIAEGIMEVLTTVRSLRASDGDVRDLLAMLPEEMQQRYQQWPAKGADLNASVSDNGGQVEASTMRSIKSKSGDDGRPTRTAGREGRGGWMSTITDGVRSMLGLMEKEKKPTSKTAGRERPPLRLTKSGKPAFGSTKREKAAFRRVESEKATSRSGSKAKRKTAKANRNSEGKAKRAEDATAVLLMSFMDQKKNDGGA</sequence>
<evidence type="ECO:0000313" key="4">
    <source>
        <dbReference type="Proteomes" id="UP000183809"/>
    </source>
</evidence>
<dbReference type="GeneID" id="31015179"/>
<dbReference type="RefSeq" id="XP_020129054.1">
    <property type="nucleotide sequence ID" value="XM_020274918.1"/>
</dbReference>
<dbReference type="InterPro" id="IPR012337">
    <property type="entry name" value="RNaseH-like_sf"/>
</dbReference>
<reference evidence="3 4" key="1">
    <citation type="submission" date="2016-10" db="EMBL/GenBank/DDBJ databases">
        <title>Proteomics and genomics reveal pathogen-plant mechanisms compatible with a hemibiotrophic lifestyle of Diplodia corticola.</title>
        <authorList>
            <person name="Fernandes I."/>
            <person name="De Jonge R."/>
            <person name="Van De Peer Y."/>
            <person name="Devreese B."/>
            <person name="Alves A."/>
            <person name="Esteves A.C."/>
        </authorList>
    </citation>
    <scope>NUCLEOTIDE SEQUENCE [LARGE SCALE GENOMIC DNA]</scope>
    <source>
        <strain evidence="3 4">CBS 112549</strain>
    </source>
</reference>
<evidence type="ECO:0000256" key="1">
    <source>
        <dbReference type="SAM" id="Coils"/>
    </source>
</evidence>
<feature type="coiled-coil region" evidence="1">
    <location>
        <begin position="152"/>
        <end position="215"/>
    </location>
</feature>
<evidence type="ECO:0000313" key="3">
    <source>
        <dbReference type="EMBL" id="OJD32794.1"/>
    </source>
</evidence>
<dbReference type="GO" id="GO:0003676">
    <property type="term" value="F:nucleic acid binding"/>
    <property type="evidence" value="ECO:0007669"/>
    <property type="project" value="InterPro"/>
</dbReference>
<dbReference type="InterPro" id="IPR036397">
    <property type="entry name" value="RNaseH_sf"/>
</dbReference>
<dbReference type="Proteomes" id="UP000183809">
    <property type="component" value="Unassembled WGS sequence"/>
</dbReference>
<feature type="compositionally biased region" description="Basic and acidic residues" evidence="2">
    <location>
        <begin position="1575"/>
        <end position="1592"/>
    </location>
</feature>